<dbReference type="Proteomes" id="UP000187209">
    <property type="component" value="Unassembled WGS sequence"/>
</dbReference>
<comment type="catalytic activity">
    <reaction evidence="9">
        <text>L-threonyl-[protein] + ATP = O-phospho-L-threonyl-[protein] + ADP + H(+)</text>
        <dbReference type="Rhea" id="RHEA:46608"/>
        <dbReference type="Rhea" id="RHEA-COMP:11060"/>
        <dbReference type="Rhea" id="RHEA-COMP:11605"/>
        <dbReference type="ChEBI" id="CHEBI:15378"/>
        <dbReference type="ChEBI" id="CHEBI:30013"/>
        <dbReference type="ChEBI" id="CHEBI:30616"/>
        <dbReference type="ChEBI" id="CHEBI:61977"/>
        <dbReference type="ChEBI" id="CHEBI:456216"/>
        <dbReference type="EC" id="2.7.12.1"/>
    </reaction>
</comment>
<accession>A0A1R2BYG1</accession>
<evidence type="ECO:0000256" key="11">
    <source>
        <dbReference type="PROSITE-ProRule" id="PRU10141"/>
    </source>
</evidence>
<keyword evidence="15" id="KW-1185">Reference proteome</keyword>
<dbReference type="PROSITE" id="PS00108">
    <property type="entry name" value="PROTEIN_KINASE_ST"/>
    <property type="match status" value="1"/>
</dbReference>
<evidence type="ECO:0000256" key="10">
    <source>
        <dbReference type="ARBA" id="ARBA00051680"/>
    </source>
</evidence>
<comment type="similarity">
    <text evidence="1">Belongs to the protein kinase superfamily. CMGC Ser/Thr protein kinase family. MNB/DYRK subfamily.</text>
</comment>
<dbReference type="GO" id="GO:0004712">
    <property type="term" value="F:protein serine/threonine/tyrosine kinase activity"/>
    <property type="evidence" value="ECO:0007669"/>
    <property type="project" value="UniProtKB-EC"/>
</dbReference>
<evidence type="ECO:0000256" key="1">
    <source>
        <dbReference type="ARBA" id="ARBA00008867"/>
    </source>
</evidence>
<feature type="binding site" evidence="11">
    <location>
        <position position="200"/>
    </location>
    <ligand>
        <name>ATP</name>
        <dbReference type="ChEBI" id="CHEBI:30616"/>
    </ligand>
</feature>
<evidence type="ECO:0000313" key="14">
    <source>
        <dbReference type="EMBL" id="OMJ81779.1"/>
    </source>
</evidence>
<dbReference type="GO" id="GO:0005524">
    <property type="term" value="F:ATP binding"/>
    <property type="evidence" value="ECO:0007669"/>
    <property type="project" value="UniProtKB-UniRule"/>
</dbReference>
<evidence type="ECO:0000256" key="9">
    <source>
        <dbReference type="ARBA" id="ARBA00049308"/>
    </source>
</evidence>
<evidence type="ECO:0000256" key="7">
    <source>
        <dbReference type="ARBA" id="ARBA00022840"/>
    </source>
</evidence>
<evidence type="ECO:0000256" key="3">
    <source>
        <dbReference type="ARBA" id="ARBA00022527"/>
    </source>
</evidence>
<evidence type="ECO:0000256" key="12">
    <source>
        <dbReference type="RuleBase" id="RU000304"/>
    </source>
</evidence>
<dbReference type="Gene3D" id="3.30.200.20">
    <property type="entry name" value="Phosphorylase Kinase, domain 1"/>
    <property type="match status" value="1"/>
</dbReference>
<evidence type="ECO:0000313" key="15">
    <source>
        <dbReference type="Proteomes" id="UP000187209"/>
    </source>
</evidence>
<evidence type="ECO:0000256" key="6">
    <source>
        <dbReference type="ARBA" id="ARBA00022777"/>
    </source>
</evidence>
<dbReference type="Gene3D" id="3.30.10.30">
    <property type="entry name" value="DYRK"/>
    <property type="match status" value="1"/>
</dbReference>
<dbReference type="InterPro" id="IPR011009">
    <property type="entry name" value="Kinase-like_dom_sf"/>
</dbReference>
<keyword evidence="3 12" id="KW-0723">Serine/threonine-protein kinase</keyword>
<dbReference type="Pfam" id="PF00069">
    <property type="entry name" value="Pkinase"/>
    <property type="match status" value="1"/>
</dbReference>
<keyword evidence="4" id="KW-0808">Transferase</keyword>
<keyword evidence="5 11" id="KW-0547">Nucleotide-binding</keyword>
<dbReference type="PROSITE" id="PS00107">
    <property type="entry name" value="PROTEIN_KINASE_ATP"/>
    <property type="match status" value="1"/>
</dbReference>
<keyword evidence="6" id="KW-0418">Kinase</keyword>
<dbReference type="AlphaFoldDB" id="A0A1R2BYG1"/>
<dbReference type="OrthoDB" id="9332038at2759"/>
<protein>
    <recommendedName>
        <fullName evidence="2">dual-specificity kinase</fullName>
        <ecNumber evidence="2">2.7.12.1</ecNumber>
    </recommendedName>
</protein>
<dbReference type="InterPro" id="IPR017441">
    <property type="entry name" value="Protein_kinase_ATP_BS"/>
</dbReference>
<comment type="catalytic activity">
    <reaction evidence="8">
        <text>L-seryl-[protein] + ATP = O-phospho-L-seryl-[protein] + ADP + H(+)</text>
        <dbReference type="Rhea" id="RHEA:17989"/>
        <dbReference type="Rhea" id="RHEA-COMP:9863"/>
        <dbReference type="Rhea" id="RHEA-COMP:11604"/>
        <dbReference type="ChEBI" id="CHEBI:15378"/>
        <dbReference type="ChEBI" id="CHEBI:29999"/>
        <dbReference type="ChEBI" id="CHEBI:30616"/>
        <dbReference type="ChEBI" id="CHEBI:83421"/>
        <dbReference type="ChEBI" id="CHEBI:456216"/>
        <dbReference type="EC" id="2.7.12.1"/>
    </reaction>
</comment>
<dbReference type="Gene3D" id="1.10.510.10">
    <property type="entry name" value="Transferase(Phosphotransferase) domain 1"/>
    <property type="match status" value="1"/>
</dbReference>
<gene>
    <name evidence="14" type="ORF">SteCoe_17661</name>
</gene>
<dbReference type="PROSITE" id="PS50011">
    <property type="entry name" value="PROTEIN_KINASE_DOM"/>
    <property type="match status" value="1"/>
</dbReference>
<proteinExistence type="inferred from homology"/>
<reference evidence="14 15" key="1">
    <citation type="submission" date="2016-11" db="EMBL/GenBank/DDBJ databases">
        <title>The macronuclear genome of Stentor coeruleus: a giant cell with tiny introns.</title>
        <authorList>
            <person name="Slabodnick M."/>
            <person name="Ruby J.G."/>
            <person name="Reiff S.B."/>
            <person name="Swart E.C."/>
            <person name="Gosai S."/>
            <person name="Prabakaran S."/>
            <person name="Witkowska E."/>
            <person name="Larue G.E."/>
            <person name="Fisher S."/>
            <person name="Freeman R.M."/>
            <person name="Gunawardena J."/>
            <person name="Chu W."/>
            <person name="Stover N.A."/>
            <person name="Gregory B.D."/>
            <person name="Nowacki M."/>
            <person name="Derisi J."/>
            <person name="Roy S.W."/>
            <person name="Marshall W.F."/>
            <person name="Sood P."/>
        </authorList>
    </citation>
    <scope>NUCLEOTIDE SEQUENCE [LARGE SCALE GENOMIC DNA]</scope>
    <source>
        <strain evidence="14">WM001</strain>
    </source>
</reference>
<dbReference type="EMBL" id="MPUH01000366">
    <property type="protein sequence ID" value="OMJ81779.1"/>
    <property type="molecule type" value="Genomic_DNA"/>
</dbReference>
<dbReference type="PANTHER" id="PTHR24058">
    <property type="entry name" value="DUAL SPECIFICITY PROTEIN KINASE"/>
    <property type="match status" value="1"/>
</dbReference>
<dbReference type="PANTHER" id="PTHR24058:SF22">
    <property type="entry name" value="DUAL SPECIFICITY TYROSINE-PHOSPHORYLATION-REGULATED KINASE 4"/>
    <property type="match status" value="1"/>
</dbReference>
<evidence type="ECO:0000256" key="2">
    <source>
        <dbReference type="ARBA" id="ARBA00013203"/>
    </source>
</evidence>
<organism evidence="14 15">
    <name type="scientific">Stentor coeruleus</name>
    <dbReference type="NCBI Taxonomy" id="5963"/>
    <lineage>
        <taxon>Eukaryota</taxon>
        <taxon>Sar</taxon>
        <taxon>Alveolata</taxon>
        <taxon>Ciliophora</taxon>
        <taxon>Postciliodesmatophora</taxon>
        <taxon>Heterotrichea</taxon>
        <taxon>Heterotrichida</taxon>
        <taxon>Stentoridae</taxon>
        <taxon>Stentor</taxon>
    </lineage>
</organism>
<dbReference type="GO" id="GO:0004674">
    <property type="term" value="F:protein serine/threonine kinase activity"/>
    <property type="evidence" value="ECO:0007669"/>
    <property type="project" value="UniProtKB-KW"/>
</dbReference>
<evidence type="ECO:0000259" key="13">
    <source>
        <dbReference type="PROSITE" id="PS50011"/>
    </source>
</evidence>
<name>A0A1R2BYG1_9CILI</name>
<dbReference type="InterPro" id="IPR000719">
    <property type="entry name" value="Prot_kinase_dom"/>
</dbReference>
<sequence length="491" mass="56982">MIRSKIDEIKFLRSVAFKRPTTSDFLANCKIVRRKAPYKIMKLACVNESSAFNDSQTINKSPHTVKHINQFIPETSKSQISTPVFANKRSQHETRANETEPDSFPYKTQDFLELYKAFLSKHEAVEVLDYQYIYYWGKNTENCRRSLNLFRFDDDRGNYLCDKNDHIAYRFQIIRNLGKGTYGQVYESYDHKENTSVAIKIIKNTKRFNSQAHTEIKILKLLTENDKNDINSIMKLKECFLFRNHICIVTELLDMNLYETLKVHNFSSLPISVVKNISIQVLIALKYLRKMKVIHCDIKPENILFIGPGQTNVKLIDFGSSCQVSEKLFTYIQSRFYRAPEIILGLPYDCSIDMWSFGCVLAELVIGKPLFLADTEQELLYKIIVRKGPVPEHLSACAVKKQKFFGDPETMKHEAEKTKNEKFVSLIEMVGNDLALADLIDKCLDWDPYKRITPEAALSHPWLKNNILAPVDVHLRFQKSYKKKNLIINCL</sequence>
<feature type="domain" description="Protein kinase" evidence="13">
    <location>
        <begin position="171"/>
        <end position="463"/>
    </location>
</feature>
<evidence type="ECO:0000256" key="5">
    <source>
        <dbReference type="ARBA" id="ARBA00022741"/>
    </source>
</evidence>
<dbReference type="InterPro" id="IPR050494">
    <property type="entry name" value="Ser_Thr_dual-spec_kinase"/>
</dbReference>
<comment type="caution">
    <text evidence="14">The sequence shown here is derived from an EMBL/GenBank/DDBJ whole genome shotgun (WGS) entry which is preliminary data.</text>
</comment>
<comment type="catalytic activity">
    <reaction evidence="10">
        <text>L-tyrosyl-[protein] + ATP = O-phospho-L-tyrosyl-[protein] + ADP + H(+)</text>
        <dbReference type="Rhea" id="RHEA:10596"/>
        <dbReference type="Rhea" id="RHEA-COMP:10136"/>
        <dbReference type="Rhea" id="RHEA-COMP:20101"/>
        <dbReference type="ChEBI" id="CHEBI:15378"/>
        <dbReference type="ChEBI" id="CHEBI:30616"/>
        <dbReference type="ChEBI" id="CHEBI:46858"/>
        <dbReference type="ChEBI" id="CHEBI:61978"/>
        <dbReference type="ChEBI" id="CHEBI:456216"/>
        <dbReference type="EC" id="2.7.12.1"/>
    </reaction>
</comment>
<dbReference type="InterPro" id="IPR008271">
    <property type="entry name" value="Ser/Thr_kinase_AS"/>
</dbReference>
<dbReference type="SUPFAM" id="SSF56112">
    <property type="entry name" value="Protein kinase-like (PK-like)"/>
    <property type="match status" value="1"/>
</dbReference>
<dbReference type="InterPro" id="IPR042521">
    <property type="entry name" value="DYRK"/>
</dbReference>
<dbReference type="SMART" id="SM00220">
    <property type="entry name" value="S_TKc"/>
    <property type="match status" value="1"/>
</dbReference>
<dbReference type="GO" id="GO:0005737">
    <property type="term" value="C:cytoplasm"/>
    <property type="evidence" value="ECO:0007669"/>
    <property type="project" value="TreeGrafter"/>
</dbReference>
<dbReference type="EC" id="2.7.12.1" evidence="2"/>
<evidence type="ECO:0000256" key="8">
    <source>
        <dbReference type="ARBA" id="ARBA00049003"/>
    </source>
</evidence>
<keyword evidence="7 11" id="KW-0067">ATP-binding</keyword>
<dbReference type="GO" id="GO:0005856">
    <property type="term" value="C:cytoskeleton"/>
    <property type="evidence" value="ECO:0007669"/>
    <property type="project" value="TreeGrafter"/>
</dbReference>
<evidence type="ECO:0000256" key="4">
    <source>
        <dbReference type="ARBA" id="ARBA00022679"/>
    </source>
</evidence>